<keyword evidence="3" id="KW-1185">Reference proteome</keyword>
<evidence type="ECO:0000313" key="2">
    <source>
        <dbReference type="EMBL" id="MBF4767571.1"/>
    </source>
</evidence>
<proteinExistence type="predicted"/>
<protein>
    <submittedName>
        <fullName evidence="2">Glycosyltransferase family 2 protein</fullName>
    </submittedName>
</protein>
<comment type="caution">
    <text evidence="2">The sequence shown here is derived from an EMBL/GenBank/DDBJ whole genome shotgun (WGS) entry which is preliminary data.</text>
</comment>
<dbReference type="PANTHER" id="PTHR43685:SF2">
    <property type="entry name" value="GLYCOSYLTRANSFERASE 2-LIKE DOMAIN-CONTAINING PROTEIN"/>
    <property type="match status" value="1"/>
</dbReference>
<reference evidence="2" key="1">
    <citation type="submission" date="2020-11" db="EMBL/GenBank/DDBJ databases">
        <title>Nocardioides cynanchi sp. nov., isolated from soil of rhizosphere of Cynanchum wilfordii.</title>
        <authorList>
            <person name="Lee J.-S."/>
            <person name="Suh M.K."/>
            <person name="Kim J.-S."/>
        </authorList>
    </citation>
    <scope>NUCLEOTIDE SEQUENCE</scope>
    <source>
        <strain evidence="2">KCTC 19276</strain>
    </source>
</reference>
<evidence type="ECO:0000313" key="3">
    <source>
        <dbReference type="Proteomes" id="UP000660668"/>
    </source>
</evidence>
<dbReference type="CDD" id="cd00761">
    <property type="entry name" value="Glyco_tranf_GTA_type"/>
    <property type="match status" value="1"/>
</dbReference>
<dbReference type="PANTHER" id="PTHR43685">
    <property type="entry name" value="GLYCOSYLTRANSFERASE"/>
    <property type="match status" value="1"/>
</dbReference>
<name>A0A930VMW0_9ACTN</name>
<gene>
    <name evidence="2" type="ORF">ISU10_07320</name>
</gene>
<organism evidence="2 3">
    <name type="scientific">Nocardioides agariphilus</name>
    <dbReference type="NCBI Taxonomy" id="433664"/>
    <lineage>
        <taxon>Bacteria</taxon>
        <taxon>Bacillati</taxon>
        <taxon>Actinomycetota</taxon>
        <taxon>Actinomycetes</taxon>
        <taxon>Propionibacteriales</taxon>
        <taxon>Nocardioidaceae</taxon>
        <taxon>Nocardioides</taxon>
    </lineage>
</organism>
<dbReference type="EMBL" id="JADKPO010000007">
    <property type="protein sequence ID" value="MBF4767571.1"/>
    <property type="molecule type" value="Genomic_DNA"/>
</dbReference>
<dbReference type="Gene3D" id="3.90.550.10">
    <property type="entry name" value="Spore Coat Polysaccharide Biosynthesis Protein SpsA, Chain A"/>
    <property type="match status" value="1"/>
</dbReference>
<dbReference type="InterPro" id="IPR001173">
    <property type="entry name" value="Glyco_trans_2-like"/>
</dbReference>
<feature type="domain" description="Glycosyltransferase 2-like" evidence="1">
    <location>
        <begin position="11"/>
        <end position="121"/>
    </location>
</feature>
<sequence length="287" mass="32029">MTSPARAARISVLIPCYDDGEHLAEAVASIRESEPVDVVVIDDASSDPRTLSVLDGLRDGEATVVSLEANGGPGRARTLGLARCTTPYVFPLDADDLAEPGVLAEMADRLDADPGAAACVGDILEFGKHTLVRAVPTALDPYRVAYTNEYPVSALFRRSTLDALHGWERTSTTLTGYEDWNLWMDLAQQRERIVHLGAGRIGYRRRLHGPRLNATAKTRHAALYRAMRADHPYLFEQIREHRRRSDLPPHKKLLFPLVYGARARWPMEERLKPWADRLGWWTGASRA</sequence>
<accession>A0A930VMW0</accession>
<dbReference type="AlphaFoldDB" id="A0A930VMW0"/>
<dbReference type="Proteomes" id="UP000660668">
    <property type="component" value="Unassembled WGS sequence"/>
</dbReference>
<dbReference type="InterPro" id="IPR029044">
    <property type="entry name" value="Nucleotide-diphossugar_trans"/>
</dbReference>
<dbReference type="RefSeq" id="WP_194695712.1">
    <property type="nucleotide sequence ID" value="NZ_JADKPO010000007.1"/>
</dbReference>
<dbReference type="SUPFAM" id="SSF53448">
    <property type="entry name" value="Nucleotide-diphospho-sugar transferases"/>
    <property type="match status" value="1"/>
</dbReference>
<dbReference type="Pfam" id="PF00535">
    <property type="entry name" value="Glycos_transf_2"/>
    <property type="match status" value="1"/>
</dbReference>
<dbReference type="InterPro" id="IPR050834">
    <property type="entry name" value="Glycosyltransf_2"/>
</dbReference>
<evidence type="ECO:0000259" key="1">
    <source>
        <dbReference type="Pfam" id="PF00535"/>
    </source>
</evidence>